<protein>
    <submittedName>
        <fullName evidence="1">Uncharacterized protein</fullName>
    </submittedName>
</protein>
<reference evidence="1 2" key="1">
    <citation type="submission" date="2014-03" db="EMBL/GenBank/DDBJ databases">
        <title>Draft genome of the hookworm Oesophagostomum dentatum.</title>
        <authorList>
            <person name="Mitreva M."/>
        </authorList>
    </citation>
    <scope>NUCLEOTIDE SEQUENCE [LARGE SCALE GENOMIC DNA]</scope>
    <source>
        <strain evidence="1 2">OD-Hann</strain>
    </source>
</reference>
<gene>
    <name evidence="1" type="ORF">OESDEN_01274</name>
</gene>
<keyword evidence="2" id="KW-1185">Reference proteome</keyword>
<name>A0A0B1TRM3_OESDE</name>
<organism evidence="1 2">
    <name type="scientific">Oesophagostomum dentatum</name>
    <name type="common">Nodular worm</name>
    <dbReference type="NCBI Taxonomy" id="61180"/>
    <lineage>
        <taxon>Eukaryota</taxon>
        <taxon>Metazoa</taxon>
        <taxon>Ecdysozoa</taxon>
        <taxon>Nematoda</taxon>
        <taxon>Chromadorea</taxon>
        <taxon>Rhabditida</taxon>
        <taxon>Rhabditina</taxon>
        <taxon>Rhabditomorpha</taxon>
        <taxon>Strongyloidea</taxon>
        <taxon>Strongylidae</taxon>
        <taxon>Oesophagostomum</taxon>
    </lineage>
</organism>
<dbReference type="OrthoDB" id="5833493at2759"/>
<evidence type="ECO:0000313" key="1">
    <source>
        <dbReference type="EMBL" id="KHJ98746.1"/>
    </source>
</evidence>
<dbReference type="AlphaFoldDB" id="A0A0B1TRM3"/>
<evidence type="ECO:0000313" key="2">
    <source>
        <dbReference type="Proteomes" id="UP000053660"/>
    </source>
</evidence>
<dbReference type="Proteomes" id="UP000053660">
    <property type="component" value="Unassembled WGS sequence"/>
</dbReference>
<dbReference type="EMBL" id="KN549278">
    <property type="protein sequence ID" value="KHJ98746.1"/>
    <property type="molecule type" value="Genomic_DNA"/>
</dbReference>
<sequence>MSPYALQQKWTLITIATGTEEFCNRCDTPDHSSIRRAFGILRKGIPKAFVVLLGPVHVASSFRLDRNLLK</sequence>
<proteinExistence type="predicted"/>
<accession>A0A0B1TRM3</accession>